<keyword evidence="3" id="KW-1185">Reference proteome</keyword>
<keyword evidence="1" id="KW-1133">Transmembrane helix</keyword>
<sequence length="84" mass="9144">MVETTTSSGNVTKSQYKANKPAVNAFRAFAYLALLAGAGLILARIVVTRNEILTSGIILLTVGMVSNIIIIDFFKSNNYEPLYM</sequence>
<accession>A0A8J6CGS8</accession>
<gene>
    <name evidence="2" type="ORF">KFE25_005900</name>
</gene>
<organism evidence="2 3">
    <name type="scientific">Diacronema lutheri</name>
    <name type="common">Unicellular marine alga</name>
    <name type="synonym">Monochrysis lutheri</name>
    <dbReference type="NCBI Taxonomy" id="2081491"/>
    <lineage>
        <taxon>Eukaryota</taxon>
        <taxon>Haptista</taxon>
        <taxon>Haptophyta</taxon>
        <taxon>Pavlovophyceae</taxon>
        <taxon>Pavlovales</taxon>
        <taxon>Pavlovaceae</taxon>
        <taxon>Diacronema</taxon>
    </lineage>
</organism>
<evidence type="ECO:0000256" key="1">
    <source>
        <dbReference type="SAM" id="Phobius"/>
    </source>
</evidence>
<dbReference type="Proteomes" id="UP000751190">
    <property type="component" value="Unassembled WGS sequence"/>
</dbReference>
<evidence type="ECO:0000313" key="3">
    <source>
        <dbReference type="Proteomes" id="UP000751190"/>
    </source>
</evidence>
<evidence type="ECO:0000313" key="2">
    <source>
        <dbReference type="EMBL" id="KAG8469445.1"/>
    </source>
</evidence>
<proteinExistence type="predicted"/>
<feature type="transmembrane region" description="Helical" evidence="1">
    <location>
        <begin position="52"/>
        <end position="74"/>
    </location>
</feature>
<reference evidence="2" key="1">
    <citation type="submission" date="2021-05" db="EMBL/GenBank/DDBJ databases">
        <title>The genome of the haptophyte Pavlova lutheri (Diacronema luteri, Pavlovales) - a model for lipid biosynthesis in eukaryotic algae.</title>
        <authorList>
            <person name="Hulatt C.J."/>
            <person name="Posewitz M.C."/>
        </authorList>
    </citation>
    <scope>NUCLEOTIDE SEQUENCE</scope>
    <source>
        <strain evidence="2">NIVA-4/92</strain>
    </source>
</reference>
<protein>
    <submittedName>
        <fullName evidence="2">Uncharacterized protein</fullName>
    </submittedName>
</protein>
<keyword evidence="1" id="KW-0472">Membrane</keyword>
<comment type="caution">
    <text evidence="2">The sequence shown here is derived from an EMBL/GenBank/DDBJ whole genome shotgun (WGS) entry which is preliminary data.</text>
</comment>
<dbReference type="EMBL" id="JAGTXO010000002">
    <property type="protein sequence ID" value="KAG8469445.1"/>
    <property type="molecule type" value="Genomic_DNA"/>
</dbReference>
<dbReference type="AlphaFoldDB" id="A0A8J6CGS8"/>
<name>A0A8J6CGS8_DIALT</name>
<keyword evidence="1" id="KW-0812">Transmembrane</keyword>
<feature type="transmembrane region" description="Helical" evidence="1">
    <location>
        <begin position="25"/>
        <end position="46"/>
    </location>
</feature>